<evidence type="ECO:0000313" key="1">
    <source>
        <dbReference type="EMBL" id="GAH93699.1"/>
    </source>
</evidence>
<dbReference type="AlphaFoldDB" id="X1KU58"/>
<dbReference type="EMBL" id="BARU01045478">
    <property type="protein sequence ID" value="GAH93699.1"/>
    <property type="molecule type" value="Genomic_DNA"/>
</dbReference>
<proteinExistence type="predicted"/>
<comment type="caution">
    <text evidence="1">The sequence shown here is derived from an EMBL/GenBank/DDBJ whole genome shotgun (WGS) entry which is preliminary data.</text>
</comment>
<feature type="non-terminal residue" evidence="1">
    <location>
        <position position="1"/>
    </location>
</feature>
<name>X1KU58_9ZZZZ</name>
<protein>
    <submittedName>
        <fullName evidence="1">Uncharacterized protein</fullName>
    </submittedName>
</protein>
<sequence>AGVEEAKEELQEIIGFLKEPKRFQKLGGRIPKGESLITT</sequence>
<accession>X1KU58</accession>
<gene>
    <name evidence="1" type="ORF">S03H2_68990</name>
</gene>
<organism evidence="1">
    <name type="scientific">marine sediment metagenome</name>
    <dbReference type="NCBI Taxonomy" id="412755"/>
    <lineage>
        <taxon>unclassified sequences</taxon>
        <taxon>metagenomes</taxon>
        <taxon>ecological metagenomes</taxon>
    </lineage>
</organism>
<reference evidence="1" key="1">
    <citation type="journal article" date="2014" name="Front. Microbiol.">
        <title>High frequency of phylogenetically diverse reductive dehalogenase-homologous genes in deep subseafloor sedimentary metagenomes.</title>
        <authorList>
            <person name="Kawai M."/>
            <person name="Futagami T."/>
            <person name="Toyoda A."/>
            <person name="Takaki Y."/>
            <person name="Nishi S."/>
            <person name="Hori S."/>
            <person name="Arai W."/>
            <person name="Tsubouchi T."/>
            <person name="Morono Y."/>
            <person name="Uchiyama I."/>
            <person name="Ito T."/>
            <person name="Fujiyama A."/>
            <person name="Inagaki F."/>
            <person name="Takami H."/>
        </authorList>
    </citation>
    <scope>NUCLEOTIDE SEQUENCE</scope>
    <source>
        <strain evidence="1">Expedition CK06-06</strain>
    </source>
</reference>